<protein>
    <submittedName>
        <fullName evidence="2">SCP2 domain-containing protein</fullName>
    </submittedName>
</protein>
<evidence type="ECO:0000313" key="1">
    <source>
        <dbReference type="Proteomes" id="UP000887576"/>
    </source>
</evidence>
<proteinExistence type="predicted"/>
<dbReference type="WBParaSite" id="JU765_v2.g6572.t1">
    <property type="protein sequence ID" value="JU765_v2.g6572.t1"/>
    <property type="gene ID" value="JU765_v2.g6572"/>
</dbReference>
<accession>A0AC34RGW0</accession>
<evidence type="ECO:0000313" key="2">
    <source>
        <dbReference type="WBParaSite" id="JU765_v2.g6572.t1"/>
    </source>
</evidence>
<organism evidence="1 2">
    <name type="scientific">Panagrolaimus sp. JU765</name>
    <dbReference type="NCBI Taxonomy" id="591449"/>
    <lineage>
        <taxon>Eukaryota</taxon>
        <taxon>Metazoa</taxon>
        <taxon>Ecdysozoa</taxon>
        <taxon>Nematoda</taxon>
        <taxon>Chromadorea</taxon>
        <taxon>Rhabditida</taxon>
        <taxon>Tylenchina</taxon>
        <taxon>Panagrolaimomorpha</taxon>
        <taxon>Panagrolaimoidea</taxon>
        <taxon>Panagrolaimidae</taxon>
        <taxon>Panagrolaimus</taxon>
    </lineage>
</organism>
<name>A0AC34RGW0_9BILA</name>
<dbReference type="Proteomes" id="UP000887576">
    <property type="component" value="Unplaced"/>
</dbReference>
<sequence>MSELRFDGRVVIVTGAGGGLGRTYALEFAKRGAKVVVNDLGGDRHGTSASTSMADKVVAEIKKNGGEAVANYDSVEFGEKIVETAIKNYGRVDIVINNAGILRDVSFQNMKDLDWDLIFKVHVRGAYSVTKAAWPYFRKQNYGRIIMTSSNSGLYGSFGQANYSSAKMALVGFAKTLALEGKKYNIFSNALVPTAGSRLTETVMPSDLVEALKPDYVTPLVVYLTHDSCTETGQIFEAGAGWFGTVQLYRSKGKAIGNATAEDVRNNWKTITDMSQAQHYGTTAELTAELLNALAEIKDSTPTTGHKTGTKRSGLESGPVFEEMAAGLNDPAHAAAAKSVKAIILYNLTKDGKEVAKYTLDLKNEPFKVYEGDVKNGEKANVTLTLEDSDFAKLARGELNPQKAFMSGKLKVKGNIMLLQRLQGIMDKQKKAKL</sequence>
<reference evidence="2" key="1">
    <citation type="submission" date="2022-11" db="UniProtKB">
        <authorList>
            <consortium name="WormBaseParasite"/>
        </authorList>
    </citation>
    <scope>IDENTIFICATION</scope>
</reference>